<organism evidence="1 2">
    <name type="scientific">Coniochaeta ligniaria NRRL 30616</name>
    <dbReference type="NCBI Taxonomy" id="1408157"/>
    <lineage>
        <taxon>Eukaryota</taxon>
        <taxon>Fungi</taxon>
        <taxon>Dikarya</taxon>
        <taxon>Ascomycota</taxon>
        <taxon>Pezizomycotina</taxon>
        <taxon>Sordariomycetes</taxon>
        <taxon>Sordariomycetidae</taxon>
        <taxon>Coniochaetales</taxon>
        <taxon>Coniochaetaceae</taxon>
        <taxon>Coniochaeta</taxon>
    </lineage>
</organism>
<evidence type="ECO:0000313" key="2">
    <source>
        <dbReference type="Proteomes" id="UP000182658"/>
    </source>
</evidence>
<dbReference type="EMBL" id="KV875104">
    <property type="protein sequence ID" value="OIW24242.1"/>
    <property type="molecule type" value="Genomic_DNA"/>
</dbReference>
<reference evidence="1 2" key="1">
    <citation type="submission" date="2016-10" db="EMBL/GenBank/DDBJ databases">
        <title>Draft genome sequence of Coniochaeta ligniaria NRRL30616, a lignocellulolytic fungus for bioabatement of inhibitors in plant biomass hydrolysates.</title>
        <authorList>
            <consortium name="DOE Joint Genome Institute"/>
            <person name="Jimenez D.J."/>
            <person name="Hector R.E."/>
            <person name="Riley R."/>
            <person name="Sun H."/>
            <person name="Grigoriev I.V."/>
            <person name="Van Elsas J.D."/>
            <person name="Nichols N.N."/>
        </authorList>
    </citation>
    <scope>NUCLEOTIDE SEQUENCE [LARGE SCALE GENOMIC DNA]</scope>
    <source>
        <strain evidence="1 2">NRRL 30616</strain>
    </source>
</reference>
<accession>A0A1J7J9N7</accession>
<proteinExistence type="predicted"/>
<gene>
    <name evidence="1" type="ORF">CONLIGDRAFT_108275</name>
</gene>
<dbReference type="InParanoid" id="A0A1J7J9N7"/>
<dbReference type="AlphaFoldDB" id="A0A1J7J9N7"/>
<name>A0A1J7J9N7_9PEZI</name>
<evidence type="ECO:0000313" key="1">
    <source>
        <dbReference type="EMBL" id="OIW24242.1"/>
    </source>
</evidence>
<protein>
    <submittedName>
        <fullName evidence="1">Uncharacterized protein</fullName>
    </submittedName>
</protein>
<dbReference type="Proteomes" id="UP000182658">
    <property type="component" value="Unassembled WGS sequence"/>
</dbReference>
<sequence length="250" mass="28364">MRHFDKGNKWQVLVIQIYSQMDLQIRQSLPPPSSRKRTSWRHTWPLLKLSNPISRPQCWTARDNGKNHKSFMIYTGVTASTYHKTLMNLAVTTTTGTAATTEIVMQASTAYALVNHHHHTEIITLDILPRLLRCACMLGPAVQGVSKTTVVAREDLILLPRTRWILFSAFIGLAASSQQDGVHSCCSLIGATPNSRTSSMTPGNTRQKDKINRHHLPCQIRAVFNWLHSTRNYTDPFVIRRHRRSTTQLS</sequence>
<keyword evidence="2" id="KW-1185">Reference proteome</keyword>